<dbReference type="Gene3D" id="1.10.10.10">
    <property type="entry name" value="Winged helix-like DNA-binding domain superfamily/Winged helix DNA-binding domain"/>
    <property type="match status" value="1"/>
</dbReference>
<keyword evidence="1" id="KW-0805">Transcription regulation</keyword>
<organism evidence="5 6">
    <name type="scientific">Alkalicella caledoniensis</name>
    <dbReference type="NCBI Taxonomy" id="2731377"/>
    <lineage>
        <taxon>Bacteria</taxon>
        <taxon>Bacillati</taxon>
        <taxon>Bacillota</taxon>
        <taxon>Clostridia</taxon>
        <taxon>Eubacteriales</taxon>
        <taxon>Proteinivoracaceae</taxon>
        <taxon>Alkalicella</taxon>
    </lineage>
</organism>
<evidence type="ECO:0000256" key="2">
    <source>
        <dbReference type="ARBA" id="ARBA00023125"/>
    </source>
</evidence>
<dbReference type="EMBL" id="CP058559">
    <property type="protein sequence ID" value="QNO15052.1"/>
    <property type="molecule type" value="Genomic_DNA"/>
</dbReference>
<dbReference type="GO" id="GO:0003700">
    <property type="term" value="F:DNA-binding transcription factor activity"/>
    <property type="evidence" value="ECO:0007669"/>
    <property type="project" value="InterPro"/>
</dbReference>
<evidence type="ECO:0000313" key="5">
    <source>
        <dbReference type="EMBL" id="QNO15052.1"/>
    </source>
</evidence>
<keyword evidence="2" id="KW-0238">DNA-binding</keyword>
<dbReference type="PROSITE" id="PS50987">
    <property type="entry name" value="HTH_ARSR_2"/>
    <property type="match status" value="1"/>
</dbReference>
<feature type="domain" description="HTH arsR-type" evidence="4">
    <location>
        <begin position="272"/>
        <end position="364"/>
    </location>
</feature>
<proteinExistence type="predicted"/>
<dbReference type="RefSeq" id="WP_213165416.1">
    <property type="nucleotide sequence ID" value="NZ_CP058559.1"/>
</dbReference>
<dbReference type="PANTHER" id="PTHR33154:SF18">
    <property type="entry name" value="ARSENICAL RESISTANCE OPERON REPRESSOR"/>
    <property type="match status" value="1"/>
</dbReference>
<gene>
    <name evidence="5" type="ORF">HYG86_09875</name>
</gene>
<evidence type="ECO:0000313" key="6">
    <source>
        <dbReference type="Proteomes" id="UP000516160"/>
    </source>
</evidence>
<dbReference type="CDD" id="cd00090">
    <property type="entry name" value="HTH_ARSR"/>
    <property type="match status" value="1"/>
</dbReference>
<keyword evidence="3" id="KW-0804">Transcription</keyword>
<evidence type="ECO:0000256" key="1">
    <source>
        <dbReference type="ARBA" id="ARBA00023015"/>
    </source>
</evidence>
<dbReference type="Proteomes" id="UP000516160">
    <property type="component" value="Chromosome"/>
</dbReference>
<dbReference type="InterPro" id="IPR036388">
    <property type="entry name" value="WH-like_DNA-bd_sf"/>
</dbReference>
<dbReference type="SMART" id="SM00418">
    <property type="entry name" value="HTH_ARSR"/>
    <property type="match status" value="1"/>
</dbReference>
<name>A0A7G9W8P0_ALKCA</name>
<sequence length="364" mass="42716">MLLAEEKLKEQLQFVHKPIIDFMHSLYLFGNFDEGRDVLGQRGIALDQEVQHILQSIKNNLSGFVNNEIQTLSDLGTADCLLISFVSNYEELHSVEDFFEIYEKASSEEILRYIGTSFLISYYSGSMNRWNKDNHSIEKMKEFLKRLDGVEPDLKEKIVDLYNDPQETKMRLGYMFKQFYTKGYKGFEKEILEKSKAEQVRYENLINENPALFIEINLKKPSINGTVPMEYDKYNIYVSYIQQYGYTVLANNRLPNANGTISIGCRNIDFYNNKNIVTNFDRFLKTIADPTRFKIITYVGKRNWYVNELAKELKLTPATIHYHLETLHSIDMVTSFKEENKVMYKLNTTVTKQYIDYLSTKIFN</sequence>
<dbReference type="InterPro" id="IPR001845">
    <property type="entry name" value="HTH_ArsR_DNA-bd_dom"/>
</dbReference>
<dbReference type="PRINTS" id="PR00778">
    <property type="entry name" value="HTHARSR"/>
</dbReference>
<reference evidence="5 6" key="1">
    <citation type="submission" date="2020-07" db="EMBL/GenBank/DDBJ databases">
        <title>Alkalicella. sp. LB2 genome.</title>
        <authorList>
            <person name="Postec A."/>
            <person name="Quemeneur M."/>
        </authorList>
    </citation>
    <scope>NUCLEOTIDE SEQUENCE [LARGE SCALE GENOMIC DNA]</scope>
    <source>
        <strain evidence="5 6">LB2</strain>
    </source>
</reference>
<evidence type="ECO:0000259" key="4">
    <source>
        <dbReference type="PROSITE" id="PS50987"/>
    </source>
</evidence>
<dbReference type="GO" id="GO:0003677">
    <property type="term" value="F:DNA binding"/>
    <property type="evidence" value="ECO:0007669"/>
    <property type="project" value="UniProtKB-KW"/>
</dbReference>
<dbReference type="AlphaFoldDB" id="A0A7G9W8P0"/>
<keyword evidence="6" id="KW-1185">Reference proteome</keyword>
<dbReference type="SUPFAM" id="SSF46785">
    <property type="entry name" value="Winged helix' DNA-binding domain"/>
    <property type="match status" value="1"/>
</dbReference>
<dbReference type="InterPro" id="IPR051081">
    <property type="entry name" value="HTH_MetalResp_TranReg"/>
</dbReference>
<dbReference type="InterPro" id="IPR011991">
    <property type="entry name" value="ArsR-like_HTH"/>
</dbReference>
<dbReference type="PANTHER" id="PTHR33154">
    <property type="entry name" value="TRANSCRIPTIONAL REGULATOR, ARSR FAMILY"/>
    <property type="match status" value="1"/>
</dbReference>
<dbReference type="Pfam" id="PF01022">
    <property type="entry name" value="HTH_5"/>
    <property type="match status" value="1"/>
</dbReference>
<dbReference type="KEGG" id="acae:HYG86_09875"/>
<dbReference type="InterPro" id="IPR036390">
    <property type="entry name" value="WH_DNA-bd_sf"/>
</dbReference>
<accession>A0A7G9W8P0</accession>
<protein>
    <submittedName>
        <fullName evidence="5">Winged helix-turn-helix transcriptional regulator</fullName>
    </submittedName>
</protein>
<evidence type="ECO:0000256" key="3">
    <source>
        <dbReference type="ARBA" id="ARBA00023163"/>
    </source>
</evidence>